<comment type="caution">
    <text evidence="2">The sequence shown here is derived from an EMBL/GenBank/DDBJ whole genome shotgun (WGS) entry which is preliminary data.</text>
</comment>
<reference evidence="2 3" key="1">
    <citation type="submission" date="2014-05" db="EMBL/GenBank/DDBJ databases">
        <title>Draft genome sequence of a rare smut relative, Tilletiaria anomala UBC 951.</title>
        <authorList>
            <consortium name="DOE Joint Genome Institute"/>
            <person name="Toome M."/>
            <person name="Kuo A."/>
            <person name="Henrissat B."/>
            <person name="Lipzen A."/>
            <person name="Tritt A."/>
            <person name="Yoshinaga Y."/>
            <person name="Zane M."/>
            <person name="Barry K."/>
            <person name="Grigoriev I.V."/>
            <person name="Spatafora J.W."/>
            <person name="Aimea M.C."/>
        </authorList>
    </citation>
    <scope>NUCLEOTIDE SEQUENCE [LARGE SCALE GENOMIC DNA]</scope>
    <source>
        <strain evidence="2 3">UBC 951</strain>
    </source>
</reference>
<feature type="transmembrane region" description="Helical" evidence="1">
    <location>
        <begin position="74"/>
        <end position="93"/>
    </location>
</feature>
<sequence>MNPYQYCCTNLTTSFLDTWCEGKFERLNDTCCSDVNAMSWAINITYNVSVRDRPDCGYVYRSGAFGRARTMRTAGWLVAVLLALQAYMAVLAVP</sequence>
<keyword evidence="1" id="KW-0812">Transmembrane</keyword>
<evidence type="ECO:0000256" key="1">
    <source>
        <dbReference type="SAM" id="Phobius"/>
    </source>
</evidence>
<evidence type="ECO:0000313" key="2">
    <source>
        <dbReference type="EMBL" id="KDN37985.1"/>
    </source>
</evidence>
<name>A0A066VHD4_TILAU</name>
<dbReference type="AlphaFoldDB" id="A0A066VHD4"/>
<dbReference type="InParanoid" id="A0A066VHD4"/>
<dbReference type="HOGENOM" id="CLU_2387711_0_0_1"/>
<dbReference type="GeneID" id="25267358"/>
<evidence type="ECO:0000313" key="3">
    <source>
        <dbReference type="Proteomes" id="UP000027361"/>
    </source>
</evidence>
<proteinExistence type="predicted"/>
<protein>
    <submittedName>
        <fullName evidence="2">Uncharacterized protein</fullName>
    </submittedName>
</protein>
<accession>A0A066VHD4</accession>
<dbReference type="RefSeq" id="XP_013240553.1">
    <property type="nucleotide sequence ID" value="XM_013385099.1"/>
</dbReference>
<keyword evidence="3" id="KW-1185">Reference proteome</keyword>
<dbReference type="EMBL" id="JMSN01000126">
    <property type="protein sequence ID" value="KDN37985.1"/>
    <property type="molecule type" value="Genomic_DNA"/>
</dbReference>
<keyword evidence="1" id="KW-1133">Transmembrane helix</keyword>
<keyword evidence="1" id="KW-0472">Membrane</keyword>
<dbReference type="Proteomes" id="UP000027361">
    <property type="component" value="Unassembled WGS sequence"/>
</dbReference>
<gene>
    <name evidence="2" type="ORF">K437DRAFT_30478</name>
</gene>
<organism evidence="2 3">
    <name type="scientific">Tilletiaria anomala (strain ATCC 24038 / CBS 436.72 / UBC 951)</name>
    <dbReference type="NCBI Taxonomy" id="1037660"/>
    <lineage>
        <taxon>Eukaryota</taxon>
        <taxon>Fungi</taxon>
        <taxon>Dikarya</taxon>
        <taxon>Basidiomycota</taxon>
        <taxon>Ustilaginomycotina</taxon>
        <taxon>Exobasidiomycetes</taxon>
        <taxon>Georgefischeriales</taxon>
        <taxon>Tilletiariaceae</taxon>
        <taxon>Tilletiaria</taxon>
    </lineage>
</organism>